<dbReference type="SUPFAM" id="SSF54593">
    <property type="entry name" value="Glyoxalase/Bleomycin resistance protein/Dihydroxybiphenyl dioxygenase"/>
    <property type="match status" value="1"/>
</dbReference>
<dbReference type="PANTHER" id="PTHR35908:SF1">
    <property type="entry name" value="CONSERVED PROTEIN"/>
    <property type="match status" value="1"/>
</dbReference>
<sequence>MIPLPTGLHLYFENVSEPKTVKNRVHVCLQPDGPRDAEVERLRAAGAVVLADRRKPDGTGWVVFTDPEGNEFCVLRSAAERERGEAMTCGQGTVVPDTP</sequence>
<organism evidence="2 3">
    <name type="scientific">Streptomyces aurantiacus JA 4570</name>
    <dbReference type="NCBI Taxonomy" id="1286094"/>
    <lineage>
        <taxon>Bacteria</taxon>
        <taxon>Bacillati</taxon>
        <taxon>Actinomycetota</taxon>
        <taxon>Actinomycetes</taxon>
        <taxon>Kitasatosporales</taxon>
        <taxon>Streptomycetaceae</taxon>
        <taxon>Streptomyces</taxon>
        <taxon>Streptomyces aurantiacus group</taxon>
    </lineage>
</organism>
<dbReference type="PANTHER" id="PTHR35908">
    <property type="entry name" value="HYPOTHETICAL FUSION PROTEIN"/>
    <property type="match status" value="1"/>
</dbReference>
<dbReference type="PATRIC" id="fig|1286094.4.peg.7643"/>
<dbReference type="InterPro" id="IPR041581">
    <property type="entry name" value="Glyoxalase_6"/>
</dbReference>
<proteinExistence type="predicted"/>
<gene>
    <name evidence="2" type="ORF">STRAU_7718</name>
</gene>
<dbReference type="CDD" id="cd06587">
    <property type="entry name" value="VOC"/>
    <property type="match status" value="1"/>
</dbReference>
<protein>
    <recommendedName>
        <fullName evidence="1">Glyoxalase-like domain-containing protein</fullName>
    </recommendedName>
</protein>
<evidence type="ECO:0000313" key="2">
    <source>
        <dbReference type="EMBL" id="EPH39231.1"/>
    </source>
</evidence>
<name>S3Z669_9ACTN</name>
<dbReference type="Gene3D" id="3.10.180.10">
    <property type="entry name" value="2,3-Dihydroxybiphenyl 1,2-Dioxygenase, domain 1"/>
    <property type="match status" value="1"/>
</dbReference>
<dbReference type="EMBL" id="AOPZ01000562">
    <property type="protein sequence ID" value="EPH39231.1"/>
    <property type="molecule type" value="Genomic_DNA"/>
</dbReference>
<dbReference type="Proteomes" id="UP000014629">
    <property type="component" value="Unassembled WGS sequence"/>
</dbReference>
<keyword evidence="3" id="KW-1185">Reference proteome</keyword>
<reference evidence="2 3" key="1">
    <citation type="submission" date="2013-02" db="EMBL/GenBank/DDBJ databases">
        <title>Draft Genome Sequence of Streptomyces aurantiacus, Which Produces Setomimycin.</title>
        <authorList>
            <person name="Gruening B.A."/>
            <person name="Praeg A."/>
            <person name="Erxleben A."/>
            <person name="Guenther S."/>
            <person name="Mueller M."/>
        </authorList>
    </citation>
    <scope>NUCLEOTIDE SEQUENCE [LARGE SCALE GENOMIC DNA]</scope>
    <source>
        <strain evidence="2 3">JA 4570</strain>
    </source>
</reference>
<dbReference type="AlphaFoldDB" id="S3Z669"/>
<feature type="domain" description="Glyoxalase-like" evidence="1">
    <location>
        <begin position="5"/>
        <end position="75"/>
    </location>
</feature>
<dbReference type="InterPro" id="IPR029068">
    <property type="entry name" value="Glyas_Bleomycin-R_OHBP_Dase"/>
</dbReference>
<comment type="caution">
    <text evidence="2">The sequence shown here is derived from an EMBL/GenBank/DDBJ whole genome shotgun (WGS) entry which is preliminary data.</text>
</comment>
<dbReference type="Pfam" id="PF18029">
    <property type="entry name" value="Glyoxalase_6"/>
    <property type="match status" value="1"/>
</dbReference>
<accession>S3Z669</accession>
<evidence type="ECO:0000313" key="3">
    <source>
        <dbReference type="Proteomes" id="UP000014629"/>
    </source>
</evidence>
<evidence type="ECO:0000259" key="1">
    <source>
        <dbReference type="Pfam" id="PF18029"/>
    </source>
</evidence>